<name>A0A384L199_HALVD</name>
<keyword evidence="1" id="KW-0732">Signal</keyword>
<evidence type="ECO:0000256" key="2">
    <source>
        <dbReference type="SAM" id="MobiDB-lite"/>
    </source>
</evidence>
<feature type="domain" description="Leucine-binding protein" evidence="3">
    <location>
        <begin position="82"/>
        <end position="433"/>
    </location>
</feature>
<feature type="compositionally biased region" description="Gly residues" evidence="2">
    <location>
        <begin position="30"/>
        <end position="66"/>
    </location>
</feature>
<dbReference type="Gene3D" id="3.40.50.2300">
    <property type="match status" value="2"/>
</dbReference>
<dbReference type="SUPFAM" id="SSF53822">
    <property type="entry name" value="Periplasmic binding protein-like I"/>
    <property type="match status" value="1"/>
</dbReference>
<feature type="compositionally biased region" description="Polar residues" evidence="2">
    <location>
        <begin position="80"/>
        <end position="90"/>
    </location>
</feature>
<evidence type="ECO:0000259" key="3">
    <source>
        <dbReference type="Pfam" id="PF13458"/>
    </source>
</evidence>
<reference evidence="5" key="1">
    <citation type="submission" date="2012-11" db="EMBL/GenBank/DDBJ databases">
        <authorList>
            <person name="Becker E.A."/>
            <person name="Seitzer P."/>
            <person name="Tritt A."/>
            <person name="Larsen D."/>
            <person name="Yao A."/>
            <person name="Wu D."/>
            <person name="Darling A."/>
            <person name="Eisen J.A."/>
            <person name="Facciotti M.T."/>
        </authorList>
    </citation>
    <scope>NUCLEOTIDE SEQUENCE [LARGE SCALE GENOMIC DNA]</scope>
    <source>
        <strain evidence="5">ATCC 29605 / DSM 3757 / JCM 8879 / NBRC 14742 / NCIMB 2012 / VKM B-1768 / DS2</strain>
    </source>
</reference>
<evidence type="ECO:0000313" key="5">
    <source>
        <dbReference type="Proteomes" id="UP000011532"/>
    </source>
</evidence>
<dbReference type="GeneID" id="8919340"/>
<dbReference type="InterPro" id="IPR051010">
    <property type="entry name" value="BCAA_transport"/>
</dbReference>
<protein>
    <submittedName>
        <fullName evidence="4">Branched-chain amino acid ABC transporter substrate-binding protein</fullName>
    </submittedName>
</protein>
<proteinExistence type="predicted"/>
<dbReference type="RefSeq" id="WP_004041318.1">
    <property type="nucleotide sequence ID" value="NC_013964.1"/>
</dbReference>
<feature type="region of interest" description="Disordered" evidence="2">
    <location>
        <begin position="29"/>
        <end position="100"/>
    </location>
</feature>
<dbReference type="InterPro" id="IPR028081">
    <property type="entry name" value="Leu-bd"/>
</dbReference>
<evidence type="ECO:0000313" key="4">
    <source>
        <dbReference type="EMBL" id="ELY36362.1"/>
    </source>
</evidence>
<reference evidence="4 5" key="2">
    <citation type="journal article" date="2014" name="PLoS Genet.">
        <title>Phylogenetically driven sequencing of extremely halophilic archaea reveals strategies for static and dynamic osmo-response.</title>
        <authorList>
            <person name="Becker E.A."/>
            <person name="Seitzer P.M."/>
            <person name="Tritt A."/>
            <person name="Larsen D."/>
            <person name="Krusor M."/>
            <person name="Yao A.I."/>
            <person name="Wu D."/>
            <person name="Madern D."/>
            <person name="Eisen J.A."/>
            <person name="Darling A.E."/>
            <person name="Facciotti M.T."/>
        </authorList>
    </citation>
    <scope>NUCLEOTIDE SEQUENCE [LARGE SCALE GENOMIC DNA]</scope>
    <source>
        <strain evidence="5">ATCC 29605 / DSM 3757 / JCM 8879 / NBRC 14742 / NCIMB 2012 / VKM B-1768 / DS2</strain>
    </source>
</reference>
<gene>
    <name evidence="4" type="ORF">C498_02545</name>
</gene>
<dbReference type="EMBL" id="AOHU01000022">
    <property type="protein sequence ID" value="ELY36362.1"/>
    <property type="molecule type" value="Genomic_DNA"/>
</dbReference>
<dbReference type="InterPro" id="IPR028082">
    <property type="entry name" value="Peripla_BP_I"/>
</dbReference>
<dbReference type="PANTHER" id="PTHR30483">
    <property type="entry name" value="LEUCINE-SPECIFIC-BINDING PROTEIN"/>
    <property type="match status" value="1"/>
</dbReference>
<evidence type="ECO:0000256" key="1">
    <source>
        <dbReference type="ARBA" id="ARBA00022729"/>
    </source>
</evidence>
<dbReference type="AlphaFoldDB" id="A0A384L199"/>
<sequence>MTDQPALTDESRRRYLKAIGTAGLTAGLAGCSGGGGGNGGGGDGGGDSDGENNAGGGGGDDSSGGGEDYEAIGNFPPEGNSVSIGFNGPTSGALGPDGQDQEKGFDLAVKHLNEGGGLVDYWDRLSGDGIMGYQVEPTKADTAGSADTAQDNIERMIQRDNIQFWTGGMSSTVTMAMQNVAQREKVPFMGGNSTSAGISGENCSRYYFHPTFHAEIIGMAMGEAAPSVLGEDRSLFHIYMDYSYGQSNRDAARKYLTEQGPWEDAGGAAIAEGETDHSFQIQALEDSGADTLYFSSFGNFAASGLAQLRDAGLTDDIDVIIPHVSAFTLDPLGADAEGVLGMEPWNPNADNEASQAFVESYQAEYDETPNQSSLHTYESMMVYAAAVEEAGTFHPPTVVRTLEDFEWSLAWGDSAFRTCDHQVERPWYMVQGVGDDRAEELGIRTEIVETTDPLVYECSEFPASNCAMGDNEYGDE</sequence>
<dbReference type="OrthoDB" id="264684at2157"/>
<accession>A0A384L199</accession>
<dbReference type="CDD" id="cd19987">
    <property type="entry name" value="PBP1_SBP-like"/>
    <property type="match status" value="1"/>
</dbReference>
<dbReference type="Pfam" id="PF13458">
    <property type="entry name" value="Peripla_BP_6"/>
    <property type="match status" value="1"/>
</dbReference>
<organism evidence="4 5">
    <name type="scientific">Haloferax volcanii (strain ATCC 29605 / DSM 3757 / JCM 8879 / NBRC 14742 / NCIMB 2012 / VKM B-1768 / DS2)</name>
    <name type="common">Halobacterium volcanii</name>
    <dbReference type="NCBI Taxonomy" id="309800"/>
    <lineage>
        <taxon>Archaea</taxon>
        <taxon>Methanobacteriati</taxon>
        <taxon>Methanobacteriota</taxon>
        <taxon>Stenosarchaea group</taxon>
        <taxon>Halobacteria</taxon>
        <taxon>Halobacteriales</taxon>
        <taxon>Haloferacaceae</taxon>
        <taxon>Haloferax</taxon>
    </lineage>
</organism>
<dbReference type="PANTHER" id="PTHR30483:SF6">
    <property type="entry name" value="PERIPLASMIC BINDING PROTEIN OF ABC TRANSPORTER FOR NATURAL AMINO ACIDS"/>
    <property type="match status" value="1"/>
</dbReference>
<dbReference type="Proteomes" id="UP000011532">
    <property type="component" value="Unassembled WGS sequence"/>
</dbReference>
<comment type="caution">
    <text evidence="4">The sequence shown here is derived from an EMBL/GenBank/DDBJ whole genome shotgun (WGS) entry which is preliminary data.</text>
</comment>